<organism evidence="1 2">
    <name type="scientific">Paraclostridium bifermentans</name>
    <name type="common">Clostridium bifermentans</name>
    <dbReference type="NCBI Taxonomy" id="1490"/>
    <lineage>
        <taxon>Bacteria</taxon>
        <taxon>Bacillati</taxon>
        <taxon>Bacillota</taxon>
        <taxon>Clostridia</taxon>
        <taxon>Peptostreptococcales</taxon>
        <taxon>Peptostreptococcaceae</taxon>
        <taxon>Paraclostridium</taxon>
    </lineage>
</organism>
<accession>A0ABY8R3A2</accession>
<keyword evidence="2" id="KW-1185">Reference proteome</keyword>
<reference evidence="1 2" key="1">
    <citation type="submission" date="2023-04" db="EMBL/GenBank/DDBJ databases">
        <title>Bacteria Genome Submission.</title>
        <authorList>
            <person name="Isaac P."/>
        </authorList>
    </citation>
    <scope>NUCLEOTIDE SEQUENCE [LARGE SCALE GENOMIC DNA]</scope>
    <source>
        <strain evidence="1 2">SampleS7P1</strain>
    </source>
</reference>
<sequence length="46" mass="5617">MQKNQIENKLILNSNKVNQNQIEKFIYDQSIKMNDEKYLIVKKFNE</sequence>
<evidence type="ECO:0000313" key="2">
    <source>
        <dbReference type="Proteomes" id="UP001239169"/>
    </source>
</evidence>
<gene>
    <name evidence="1" type="ORF">QJS64_14120</name>
</gene>
<name>A0ABY8R3A2_PARBF</name>
<evidence type="ECO:0000313" key="1">
    <source>
        <dbReference type="EMBL" id="WGX75192.1"/>
    </source>
</evidence>
<dbReference type="EMBL" id="CP124685">
    <property type="protein sequence ID" value="WGX75192.1"/>
    <property type="molecule type" value="Genomic_DNA"/>
</dbReference>
<proteinExistence type="predicted"/>
<protein>
    <submittedName>
        <fullName evidence="1">Uncharacterized protein</fullName>
    </submittedName>
</protein>
<dbReference type="Proteomes" id="UP001239169">
    <property type="component" value="Chromosome"/>
</dbReference>